<accession>A0ABW0NVT5</accession>
<dbReference type="Pfam" id="PF13519">
    <property type="entry name" value="VWA_2"/>
    <property type="match status" value="1"/>
</dbReference>
<dbReference type="InterPro" id="IPR051266">
    <property type="entry name" value="CLCR"/>
</dbReference>
<comment type="caution">
    <text evidence="3">The sequence shown here is derived from an EMBL/GenBank/DDBJ whole genome shotgun (WGS) entry which is preliminary data.</text>
</comment>
<dbReference type="Proteomes" id="UP001596060">
    <property type="component" value="Unassembled WGS sequence"/>
</dbReference>
<dbReference type="SUPFAM" id="SSF53300">
    <property type="entry name" value="vWA-like"/>
    <property type="match status" value="1"/>
</dbReference>
<organism evidence="3 4">
    <name type="scientific">Bosea massiliensis</name>
    <dbReference type="NCBI Taxonomy" id="151419"/>
    <lineage>
        <taxon>Bacteria</taxon>
        <taxon>Pseudomonadati</taxon>
        <taxon>Pseudomonadota</taxon>
        <taxon>Alphaproteobacteria</taxon>
        <taxon>Hyphomicrobiales</taxon>
        <taxon>Boseaceae</taxon>
        <taxon>Bosea</taxon>
    </lineage>
</organism>
<dbReference type="InterPro" id="IPR036465">
    <property type="entry name" value="vWFA_dom_sf"/>
</dbReference>
<dbReference type="InterPro" id="IPR002035">
    <property type="entry name" value="VWF_A"/>
</dbReference>
<protein>
    <submittedName>
        <fullName evidence="3">VWA domain-containing protein</fullName>
    </submittedName>
</protein>
<name>A0ABW0NVT5_9HYPH</name>
<dbReference type="RefSeq" id="WP_082735459.1">
    <property type="nucleotide sequence ID" value="NZ_JBHSLU010000002.1"/>
</dbReference>
<evidence type="ECO:0000259" key="2">
    <source>
        <dbReference type="PROSITE" id="PS50234"/>
    </source>
</evidence>
<gene>
    <name evidence="3" type="ORF">ACFPN9_00210</name>
</gene>
<keyword evidence="4" id="KW-1185">Reference proteome</keyword>
<evidence type="ECO:0000256" key="1">
    <source>
        <dbReference type="SAM" id="SignalP"/>
    </source>
</evidence>
<dbReference type="PANTHER" id="PTHR10579:SF43">
    <property type="entry name" value="ZINC FINGER (C3HC4-TYPE RING FINGER) FAMILY PROTEIN"/>
    <property type="match status" value="1"/>
</dbReference>
<feature type="chain" id="PRO_5045259998" evidence="1">
    <location>
        <begin position="20"/>
        <end position="581"/>
    </location>
</feature>
<evidence type="ECO:0000313" key="3">
    <source>
        <dbReference type="EMBL" id="MFC5503674.1"/>
    </source>
</evidence>
<feature type="signal peptide" evidence="1">
    <location>
        <begin position="1"/>
        <end position="19"/>
    </location>
</feature>
<dbReference type="SMART" id="SM00327">
    <property type="entry name" value="VWA"/>
    <property type="match status" value="1"/>
</dbReference>
<feature type="domain" description="VWFA" evidence="2">
    <location>
        <begin position="22"/>
        <end position="201"/>
    </location>
</feature>
<dbReference type="EMBL" id="JBHSLU010000002">
    <property type="protein sequence ID" value="MFC5503674.1"/>
    <property type="molecule type" value="Genomic_DNA"/>
</dbReference>
<keyword evidence="1" id="KW-0732">Signal</keyword>
<dbReference type="Gene3D" id="3.40.50.410">
    <property type="entry name" value="von Willebrand factor, type A domain"/>
    <property type="match status" value="1"/>
</dbReference>
<dbReference type="PANTHER" id="PTHR10579">
    <property type="entry name" value="CALCIUM-ACTIVATED CHLORIDE CHANNEL REGULATOR"/>
    <property type="match status" value="1"/>
</dbReference>
<dbReference type="PROSITE" id="PS50234">
    <property type="entry name" value="VWFA"/>
    <property type="match status" value="1"/>
</dbReference>
<evidence type="ECO:0000313" key="4">
    <source>
        <dbReference type="Proteomes" id="UP001596060"/>
    </source>
</evidence>
<sequence length="581" mass="61041">MRIWMMALGLLLSLGTAGRAEQSLIVLDASGSMWGRIDGKPKLEIAREALKAVLGGMAPQREIGLLAYGHREKGNCSDIELIVPPGRNNAAAITDAAARLRFLGKTPLTEAVRQAAVALRYTEEKATVILITDGIETCQADPCALGAELAKAGVGFTAHVVGFDLSREDGRKVACLAEKTGGRYIAAGNAAQLQDALMTTVSATLRPAAVQSVKRPAATVRTGAKPSIGQSFTAEWTGPGGTGDYLDIVPAGSKGFDAELSYVYVEAGKAAALRAPGRPGPYDLRYVWAGPEGRQVLATARIAVADAPHALEAPASVAAGTTFDVSWKGPGQPGDYVDLVRRDHTAPDGEIAYAYLDSGNPVRLKAPGEAGSYQLRYILAAPDGRKALVAIPLEVTPSAATLAFPPDAIAGATISVHWRGPGAAGDYVDLVREGHRDTSGELAYAYVEQSEDQETVALRAPGAPGDYRIRYVLAAAGGHKILAEVPLTVRAATASLEAPARVQRGVEFEVSWQGPNGEGDYVDIVVAGSRETAGELTYISVEAESRGRLAAPDKPGRYDIRYILKAGDGLSVLARRSIEVR</sequence>
<proteinExistence type="predicted"/>
<reference evidence="4" key="1">
    <citation type="journal article" date="2019" name="Int. J. Syst. Evol. Microbiol.">
        <title>The Global Catalogue of Microorganisms (GCM) 10K type strain sequencing project: providing services to taxonomists for standard genome sequencing and annotation.</title>
        <authorList>
            <consortium name="The Broad Institute Genomics Platform"/>
            <consortium name="The Broad Institute Genome Sequencing Center for Infectious Disease"/>
            <person name="Wu L."/>
            <person name="Ma J."/>
        </authorList>
    </citation>
    <scope>NUCLEOTIDE SEQUENCE [LARGE SCALE GENOMIC DNA]</scope>
    <source>
        <strain evidence="4">CCUG 43117</strain>
    </source>
</reference>